<protein>
    <submittedName>
        <fullName evidence="1">Uncharacterized protein</fullName>
    </submittedName>
</protein>
<keyword evidence="2" id="KW-1185">Reference proteome</keyword>
<dbReference type="EMBL" id="FUEG01000012">
    <property type="protein sequence ID" value="SJL10326.1"/>
    <property type="molecule type" value="Genomic_DNA"/>
</dbReference>
<gene>
    <name evidence="1" type="ORF">ARMOST_13710</name>
</gene>
<dbReference type="AlphaFoldDB" id="A0A284RNH6"/>
<proteinExistence type="predicted"/>
<reference evidence="2" key="1">
    <citation type="journal article" date="2017" name="Nat. Ecol. Evol.">
        <title>Genome expansion and lineage-specific genetic innovations in the forest pathogenic fungi Armillaria.</title>
        <authorList>
            <person name="Sipos G."/>
            <person name="Prasanna A.N."/>
            <person name="Walter M.C."/>
            <person name="O'Connor E."/>
            <person name="Balint B."/>
            <person name="Krizsan K."/>
            <person name="Kiss B."/>
            <person name="Hess J."/>
            <person name="Varga T."/>
            <person name="Slot J."/>
            <person name="Riley R."/>
            <person name="Boka B."/>
            <person name="Rigling D."/>
            <person name="Barry K."/>
            <person name="Lee J."/>
            <person name="Mihaltcheva S."/>
            <person name="LaButti K."/>
            <person name="Lipzen A."/>
            <person name="Waldron R."/>
            <person name="Moloney N.M."/>
            <person name="Sperisen C."/>
            <person name="Kredics L."/>
            <person name="Vagvoelgyi C."/>
            <person name="Patrignani A."/>
            <person name="Fitzpatrick D."/>
            <person name="Nagy I."/>
            <person name="Doyle S."/>
            <person name="Anderson J.B."/>
            <person name="Grigoriev I.V."/>
            <person name="Gueldener U."/>
            <person name="Muensterkoetter M."/>
            <person name="Nagy L.G."/>
        </authorList>
    </citation>
    <scope>NUCLEOTIDE SEQUENCE [LARGE SCALE GENOMIC DNA]</scope>
    <source>
        <strain evidence="2">C18/9</strain>
    </source>
</reference>
<sequence>MAATIATMPQEPQPEPVVLPEHMNIHVDDQLQAISIGLHHLIQAASDCSISLDDIQLTLSLQPMRLTNATSSPDAPLSYPDGYAAGGPLPVTKREAFALTGAQCAEASEALGLKDIPSDERGQVTQFLTYMGLFGV</sequence>
<dbReference type="Proteomes" id="UP000219338">
    <property type="component" value="Unassembled WGS sequence"/>
</dbReference>
<evidence type="ECO:0000313" key="1">
    <source>
        <dbReference type="EMBL" id="SJL10326.1"/>
    </source>
</evidence>
<organism evidence="1 2">
    <name type="scientific">Armillaria ostoyae</name>
    <name type="common">Armillaria root rot fungus</name>
    <dbReference type="NCBI Taxonomy" id="47428"/>
    <lineage>
        <taxon>Eukaryota</taxon>
        <taxon>Fungi</taxon>
        <taxon>Dikarya</taxon>
        <taxon>Basidiomycota</taxon>
        <taxon>Agaricomycotina</taxon>
        <taxon>Agaricomycetes</taxon>
        <taxon>Agaricomycetidae</taxon>
        <taxon>Agaricales</taxon>
        <taxon>Marasmiineae</taxon>
        <taxon>Physalacriaceae</taxon>
        <taxon>Armillaria</taxon>
    </lineage>
</organism>
<dbReference type="OrthoDB" id="10627067at2759"/>
<accession>A0A284RNH6</accession>
<evidence type="ECO:0000313" key="2">
    <source>
        <dbReference type="Proteomes" id="UP000219338"/>
    </source>
</evidence>
<name>A0A284RNH6_ARMOS</name>